<proteinExistence type="predicted"/>
<dbReference type="PANTHER" id="PTHR22916:SF67">
    <property type="entry name" value="COLANIC ACID BIOSYNTHESIS GLYCOSYL TRANSFERASE WCAE-RELATED"/>
    <property type="match status" value="1"/>
</dbReference>
<dbReference type="Pfam" id="PF00535">
    <property type="entry name" value="Glycos_transf_2"/>
    <property type="match status" value="1"/>
</dbReference>
<sequence>MKESNSKITIITVSYNAATSIEPTILSVINQTYPNIEYIVIDGGSNDGTVDIIKKYQNKISYWVSEPDKGIYDAMNKGIRMATGDWINFMNAGDTFFCDTSLNLLFIPEPESDIDIIYGDTEFIYAFGKYVRQPAELEKLKYGMIFCHQSSFVKADLLKKRNYNTKYKICADYDFFYSCLKERKTFQYIPHTISVFDARNGLSSVNRIAREREFGIISGRSHTPQWKLEYYKFIISHQIKGIIKQSLPENLLSKIRKWNFKRITKAVNQAHEYHY</sequence>
<dbReference type="Gene3D" id="3.90.550.10">
    <property type="entry name" value="Spore Coat Polysaccharide Biosynthesis Protein SpsA, Chain A"/>
    <property type="match status" value="1"/>
</dbReference>
<organism evidence="3 4">
    <name type="scientific">Parabacteroides acidifaciens</name>
    <dbReference type="NCBI Taxonomy" id="2290935"/>
    <lineage>
        <taxon>Bacteria</taxon>
        <taxon>Pseudomonadati</taxon>
        <taxon>Bacteroidota</taxon>
        <taxon>Bacteroidia</taxon>
        <taxon>Bacteroidales</taxon>
        <taxon>Tannerellaceae</taxon>
        <taxon>Parabacteroides</taxon>
    </lineage>
</organism>
<reference evidence="2 5" key="2">
    <citation type="submission" date="2020-08" db="EMBL/GenBank/DDBJ databases">
        <title>Genome public.</title>
        <authorList>
            <person name="Liu C."/>
            <person name="Sun Q."/>
        </authorList>
    </citation>
    <scope>NUCLEOTIDE SEQUENCE [LARGE SCALE GENOMIC DNA]</scope>
    <source>
        <strain evidence="2 5">426_9</strain>
    </source>
</reference>
<dbReference type="AlphaFoldDB" id="A0A3D8HFM5"/>
<reference evidence="3 4" key="1">
    <citation type="submission" date="2018-07" db="EMBL/GenBank/DDBJ databases">
        <title>Parabacteroides acidifaciens nov. sp., isolated from human feces.</title>
        <authorList>
            <person name="Wang Y.J."/>
        </authorList>
    </citation>
    <scope>NUCLEOTIDE SEQUENCE [LARGE SCALE GENOMIC DNA]</scope>
    <source>
        <strain evidence="3 4">426-9</strain>
    </source>
</reference>
<dbReference type="EMBL" id="JACRTI010000013">
    <property type="protein sequence ID" value="MBC8601550.1"/>
    <property type="molecule type" value="Genomic_DNA"/>
</dbReference>
<dbReference type="GO" id="GO:0016758">
    <property type="term" value="F:hexosyltransferase activity"/>
    <property type="evidence" value="ECO:0007669"/>
    <property type="project" value="UniProtKB-ARBA"/>
</dbReference>
<protein>
    <submittedName>
        <fullName evidence="3">Glycosyltransferase</fullName>
    </submittedName>
</protein>
<evidence type="ECO:0000259" key="1">
    <source>
        <dbReference type="Pfam" id="PF00535"/>
    </source>
</evidence>
<dbReference type="PANTHER" id="PTHR22916">
    <property type="entry name" value="GLYCOSYLTRANSFERASE"/>
    <property type="match status" value="1"/>
</dbReference>
<feature type="domain" description="Glycosyltransferase 2-like" evidence="1">
    <location>
        <begin position="9"/>
        <end position="96"/>
    </location>
</feature>
<gene>
    <name evidence="3" type="ORF">DWU89_07585</name>
    <name evidence="2" type="ORF">H8784_07415</name>
</gene>
<dbReference type="Proteomes" id="UP000629596">
    <property type="component" value="Unassembled WGS sequence"/>
</dbReference>
<evidence type="ECO:0000313" key="5">
    <source>
        <dbReference type="Proteomes" id="UP000629596"/>
    </source>
</evidence>
<dbReference type="RefSeq" id="WP_115499044.1">
    <property type="nucleotide sequence ID" value="NZ_JACRTI010000013.1"/>
</dbReference>
<comment type="caution">
    <text evidence="3">The sequence shown here is derived from an EMBL/GenBank/DDBJ whole genome shotgun (WGS) entry which is preliminary data.</text>
</comment>
<dbReference type="EMBL" id="QREV01000013">
    <property type="protein sequence ID" value="RDU49701.1"/>
    <property type="molecule type" value="Genomic_DNA"/>
</dbReference>
<dbReference type="InterPro" id="IPR001173">
    <property type="entry name" value="Glyco_trans_2-like"/>
</dbReference>
<dbReference type="SUPFAM" id="SSF53448">
    <property type="entry name" value="Nucleotide-diphospho-sugar transferases"/>
    <property type="match status" value="1"/>
</dbReference>
<dbReference type="Proteomes" id="UP000256321">
    <property type="component" value="Unassembled WGS sequence"/>
</dbReference>
<name>A0A3D8HFM5_9BACT</name>
<evidence type="ECO:0000313" key="3">
    <source>
        <dbReference type="EMBL" id="RDU49701.1"/>
    </source>
</evidence>
<keyword evidence="5" id="KW-1185">Reference proteome</keyword>
<evidence type="ECO:0000313" key="2">
    <source>
        <dbReference type="EMBL" id="MBC8601550.1"/>
    </source>
</evidence>
<dbReference type="CDD" id="cd06433">
    <property type="entry name" value="GT_2_WfgS_like"/>
    <property type="match status" value="1"/>
</dbReference>
<keyword evidence="3" id="KW-0808">Transferase</keyword>
<dbReference type="InterPro" id="IPR029044">
    <property type="entry name" value="Nucleotide-diphossugar_trans"/>
</dbReference>
<accession>A0A3D8HFM5</accession>
<evidence type="ECO:0000313" key="4">
    <source>
        <dbReference type="Proteomes" id="UP000256321"/>
    </source>
</evidence>